<organism evidence="2 3">
    <name type="scientific">Massariosphaeria phaeospora</name>
    <dbReference type="NCBI Taxonomy" id="100035"/>
    <lineage>
        <taxon>Eukaryota</taxon>
        <taxon>Fungi</taxon>
        <taxon>Dikarya</taxon>
        <taxon>Ascomycota</taxon>
        <taxon>Pezizomycotina</taxon>
        <taxon>Dothideomycetes</taxon>
        <taxon>Pleosporomycetidae</taxon>
        <taxon>Pleosporales</taxon>
        <taxon>Pleosporales incertae sedis</taxon>
        <taxon>Massariosphaeria</taxon>
    </lineage>
</organism>
<proteinExistence type="predicted"/>
<keyword evidence="3" id="KW-1185">Reference proteome</keyword>
<feature type="compositionally biased region" description="Basic and acidic residues" evidence="1">
    <location>
        <begin position="81"/>
        <end position="97"/>
    </location>
</feature>
<name>A0A7C8M6Y1_9PLEO</name>
<reference evidence="2 3" key="1">
    <citation type="submission" date="2020-01" db="EMBL/GenBank/DDBJ databases">
        <authorList>
            <consortium name="DOE Joint Genome Institute"/>
            <person name="Haridas S."/>
            <person name="Albert R."/>
            <person name="Binder M."/>
            <person name="Bloem J."/>
            <person name="Labutti K."/>
            <person name="Salamov A."/>
            <person name="Andreopoulos B."/>
            <person name="Baker S.E."/>
            <person name="Barry K."/>
            <person name="Bills G."/>
            <person name="Bluhm B.H."/>
            <person name="Cannon C."/>
            <person name="Castanera R."/>
            <person name="Culley D.E."/>
            <person name="Daum C."/>
            <person name="Ezra D."/>
            <person name="Gonzalez J.B."/>
            <person name="Henrissat B."/>
            <person name="Kuo A."/>
            <person name="Liang C."/>
            <person name="Lipzen A."/>
            <person name="Lutzoni F."/>
            <person name="Magnuson J."/>
            <person name="Mondo S."/>
            <person name="Nolan M."/>
            <person name="Ohm R."/>
            <person name="Pangilinan J."/>
            <person name="Park H.-J.H."/>
            <person name="Ramirez L."/>
            <person name="Alfaro M."/>
            <person name="Sun H."/>
            <person name="Tritt A."/>
            <person name="Yoshinaga Y."/>
            <person name="Zwiers L.-H.L."/>
            <person name="Turgeon B.G."/>
            <person name="Goodwin S.B."/>
            <person name="Spatafora J.W."/>
            <person name="Crous P.W."/>
            <person name="Grigoriev I.V."/>
        </authorList>
    </citation>
    <scope>NUCLEOTIDE SEQUENCE [LARGE SCALE GENOMIC DNA]</scope>
    <source>
        <strain evidence="2 3">CBS 611.86</strain>
    </source>
</reference>
<protein>
    <submittedName>
        <fullName evidence="2">Uncharacterized protein</fullName>
    </submittedName>
</protein>
<dbReference type="AlphaFoldDB" id="A0A7C8M6Y1"/>
<evidence type="ECO:0000313" key="3">
    <source>
        <dbReference type="Proteomes" id="UP000481861"/>
    </source>
</evidence>
<comment type="caution">
    <text evidence="2">The sequence shown here is derived from an EMBL/GenBank/DDBJ whole genome shotgun (WGS) entry which is preliminary data.</text>
</comment>
<evidence type="ECO:0000313" key="2">
    <source>
        <dbReference type="EMBL" id="KAF2870319.1"/>
    </source>
</evidence>
<dbReference type="Proteomes" id="UP000481861">
    <property type="component" value="Unassembled WGS sequence"/>
</dbReference>
<sequence length="97" mass="11009">MVVSRLTGRDQQSSNNSDRDHMHPRSTLESNRKYIDGHLLEPPTAPKFPTIKSKDSLNIDSARVRVPQSSRTPLQDLNNPPERRVPNGGQRRDARGR</sequence>
<dbReference type="EMBL" id="JAADJZ010000014">
    <property type="protein sequence ID" value="KAF2870319.1"/>
    <property type="molecule type" value="Genomic_DNA"/>
</dbReference>
<accession>A0A7C8M6Y1</accession>
<feature type="region of interest" description="Disordered" evidence="1">
    <location>
        <begin position="1"/>
        <end position="97"/>
    </location>
</feature>
<feature type="compositionally biased region" description="Basic and acidic residues" evidence="1">
    <location>
        <begin position="30"/>
        <end position="39"/>
    </location>
</feature>
<evidence type="ECO:0000256" key="1">
    <source>
        <dbReference type="SAM" id="MobiDB-lite"/>
    </source>
</evidence>
<gene>
    <name evidence="2" type="ORF">BDV95DRAFT_608318</name>
</gene>
<feature type="compositionally biased region" description="Polar residues" evidence="1">
    <location>
        <begin position="67"/>
        <end position="78"/>
    </location>
</feature>